<dbReference type="Gene3D" id="3.40.630.30">
    <property type="match status" value="1"/>
</dbReference>
<reference evidence="2 3" key="1">
    <citation type="submission" date="2021-01" db="EMBL/GenBank/DDBJ databases">
        <title>Actinoplanes sp. nov. LDG1-01 isolated from lichen.</title>
        <authorList>
            <person name="Saeng-In P."/>
            <person name="Phongsopitanun W."/>
            <person name="Kanchanasin P."/>
            <person name="Yuki M."/>
            <person name="Kudo T."/>
            <person name="Ohkuma M."/>
            <person name="Tanasupawat S."/>
        </authorList>
    </citation>
    <scope>NUCLEOTIDE SEQUENCE [LARGE SCALE GENOMIC DNA]</scope>
    <source>
        <strain evidence="2 3">LDG1-01</strain>
    </source>
</reference>
<dbReference type="EMBL" id="JAENHO010000003">
    <property type="protein sequence ID" value="MBL7255081.1"/>
    <property type="molecule type" value="Genomic_DNA"/>
</dbReference>
<evidence type="ECO:0000259" key="1">
    <source>
        <dbReference type="PROSITE" id="PS51186"/>
    </source>
</evidence>
<name>A0ABS1VKS8_9ACTN</name>
<dbReference type="InterPro" id="IPR000182">
    <property type="entry name" value="GNAT_dom"/>
</dbReference>
<comment type="caution">
    <text evidence="2">The sequence shown here is derived from an EMBL/GenBank/DDBJ whole genome shotgun (WGS) entry which is preliminary data.</text>
</comment>
<feature type="domain" description="N-acetyltransferase" evidence="1">
    <location>
        <begin position="1"/>
        <end position="128"/>
    </location>
</feature>
<gene>
    <name evidence="2" type="ORF">JKJ07_12225</name>
</gene>
<dbReference type="SUPFAM" id="SSF55729">
    <property type="entry name" value="Acyl-CoA N-acyltransferases (Nat)"/>
    <property type="match status" value="1"/>
</dbReference>
<evidence type="ECO:0000313" key="2">
    <source>
        <dbReference type="EMBL" id="MBL7255081.1"/>
    </source>
</evidence>
<keyword evidence="3" id="KW-1185">Reference proteome</keyword>
<dbReference type="Pfam" id="PF00583">
    <property type="entry name" value="Acetyltransf_1"/>
    <property type="match status" value="1"/>
</dbReference>
<sequence>MRSFWPVHAGEAVWDESAHTHWIVVDGCRCGFVRAFDLDDGTPLFDLRLASDCRGRGIGTAALGWLVGYLFGLLPGINRIEGTTRDDNRAMREVFRANGFAKEAHYREDWPGDDGTLHDTIGYALLRRDWMTGTTTPVRWAT</sequence>
<protein>
    <submittedName>
        <fullName evidence="2">GNAT family N-acetyltransferase</fullName>
    </submittedName>
</protein>
<evidence type="ECO:0000313" key="3">
    <source>
        <dbReference type="Proteomes" id="UP000598996"/>
    </source>
</evidence>
<organism evidence="2 3">
    <name type="scientific">Paractinoplanes lichenicola</name>
    <dbReference type="NCBI Taxonomy" id="2802976"/>
    <lineage>
        <taxon>Bacteria</taxon>
        <taxon>Bacillati</taxon>
        <taxon>Actinomycetota</taxon>
        <taxon>Actinomycetes</taxon>
        <taxon>Micromonosporales</taxon>
        <taxon>Micromonosporaceae</taxon>
        <taxon>Paractinoplanes</taxon>
    </lineage>
</organism>
<proteinExistence type="predicted"/>
<accession>A0ABS1VKS8</accession>
<dbReference type="Proteomes" id="UP000598996">
    <property type="component" value="Unassembled WGS sequence"/>
</dbReference>
<dbReference type="RefSeq" id="WP_202991562.1">
    <property type="nucleotide sequence ID" value="NZ_JAENHO010000003.1"/>
</dbReference>
<dbReference type="PROSITE" id="PS51186">
    <property type="entry name" value="GNAT"/>
    <property type="match status" value="1"/>
</dbReference>
<dbReference type="InterPro" id="IPR016181">
    <property type="entry name" value="Acyl_CoA_acyltransferase"/>
</dbReference>